<keyword evidence="5" id="KW-0328">Glycosyltransferase</keyword>
<dbReference type="PANTHER" id="PTHR11062:SF117">
    <property type="entry name" value="XYLOGLUCAN-SPECIFIC GALACTURONOSYLTRANSFERASE 1"/>
    <property type="match status" value="1"/>
</dbReference>
<dbReference type="Proteomes" id="UP000298416">
    <property type="component" value="Unassembled WGS sequence"/>
</dbReference>
<dbReference type="InterPro" id="IPR000889">
    <property type="entry name" value="Glutathione_peroxidase"/>
</dbReference>
<evidence type="ECO:0000256" key="2">
    <source>
        <dbReference type="ARBA" id="ARBA00006926"/>
    </source>
</evidence>
<dbReference type="SUPFAM" id="SSF52833">
    <property type="entry name" value="Thioredoxin-like"/>
    <property type="match status" value="1"/>
</dbReference>
<evidence type="ECO:0000313" key="10">
    <source>
        <dbReference type="EMBL" id="KAG6409278.1"/>
    </source>
</evidence>
<keyword evidence="7" id="KW-0560">Oxidoreductase</keyword>
<dbReference type="InterPro" id="IPR040911">
    <property type="entry name" value="Exostosin_GT47"/>
</dbReference>
<dbReference type="PANTHER" id="PTHR11062">
    <property type="entry name" value="EXOSTOSIN HEPARAN SULFATE GLYCOSYLTRANSFERASE -RELATED"/>
    <property type="match status" value="1"/>
</dbReference>
<evidence type="ECO:0000256" key="4">
    <source>
        <dbReference type="ARBA" id="ARBA00022559"/>
    </source>
</evidence>
<dbReference type="PROSITE" id="PS51355">
    <property type="entry name" value="GLUTATHIONE_PEROXID_3"/>
    <property type="match status" value="2"/>
</dbReference>
<evidence type="ECO:0000256" key="5">
    <source>
        <dbReference type="ARBA" id="ARBA00022676"/>
    </source>
</evidence>
<dbReference type="GO" id="GO:0004601">
    <property type="term" value="F:peroxidase activity"/>
    <property type="evidence" value="ECO:0007669"/>
    <property type="project" value="UniProtKB-KW"/>
</dbReference>
<evidence type="ECO:0000259" key="9">
    <source>
        <dbReference type="Pfam" id="PF03016"/>
    </source>
</evidence>
<keyword evidence="6" id="KW-0812">Transmembrane</keyword>
<evidence type="ECO:0000256" key="1">
    <source>
        <dbReference type="ARBA" id="ARBA00004323"/>
    </source>
</evidence>
<comment type="similarity">
    <text evidence="2">Belongs to the glutathione peroxidase family.</text>
</comment>
<comment type="caution">
    <text evidence="10">The sequence shown here is derived from an EMBL/GenBank/DDBJ whole genome shotgun (WGS) entry which is preliminary data.</text>
</comment>
<evidence type="ECO:0000256" key="8">
    <source>
        <dbReference type="ARBA" id="ARBA00023034"/>
    </source>
</evidence>
<protein>
    <recommendedName>
        <fullName evidence="9">Exostosin GT47 domain-containing protein</fullName>
    </recommendedName>
</protein>
<accession>A0A8X8XBV3</accession>
<dbReference type="InterPro" id="IPR004263">
    <property type="entry name" value="Exostosin"/>
</dbReference>
<sequence length="435" mass="49775">MGKDHVFVLGKITWDFRRQERYPWGTKLLELNEMQNPMKLLIERHPWLANDVGIPHPTYFHPRTDDNIVSWQLKVIRSTRDAVVGFAPAARPAAAESIRSILIEQCVSAGEAQCRFLNCTPGRCDRPNAVIGLFTAAEFCLQPTGDSPTRKSVFDSLISGCIPVLFDPMTAYYQYPWHLPEDWGKYSVFIDKEEVRNKSVNVVERLMKIPAKERENIRRYIVFELLPGLVYGDLHSKFVKFQDAFSISIGLGNRWNSLVKGDDINLYTYKGKVHHNDDLAEVIKNTEYGGFILKFSVFWDMAKSGLANSNHTELTQLYQKHNGLANSNYTELTQLYQKHNDQGLEILAFPCNQFGSQDPRFKAEYPVFDKYLKSAKGGLFGDGIKWNFSKFLVDKDGHIVDRYASTTSPLSIERISRSSWRKRSVAADLIVDELE</sequence>
<feature type="domain" description="Exostosin GT47" evidence="9">
    <location>
        <begin position="2"/>
        <end position="204"/>
    </location>
</feature>
<dbReference type="GO" id="GO:0016757">
    <property type="term" value="F:glycosyltransferase activity"/>
    <property type="evidence" value="ECO:0007669"/>
    <property type="project" value="UniProtKB-KW"/>
</dbReference>
<keyword evidence="6" id="KW-0735">Signal-anchor</keyword>
<keyword evidence="4" id="KW-0575">Peroxidase</keyword>
<reference evidence="10" key="2">
    <citation type="submission" date="2020-08" db="EMBL/GenBank/DDBJ databases">
        <title>Plant Genome Project.</title>
        <authorList>
            <person name="Zhang R.-G."/>
        </authorList>
    </citation>
    <scope>NUCLEOTIDE SEQUENCE</scope>
    <source>
        <strain evidence="10">Huo1</strain>
        <tissue evidence="10">Leaf</tissue>
    </source>
</reference>
<evidence type="ECO:0000256" key="7">
    <source>
        <dbReference type="ARBA" id="ARBA00023002"/>
    </source>
</evidence>
<evidence type="ECO:0000256" key="6">
    <source>
        <dbReference type="ARBA" id="ARBA00022968"/>
    </source>
</evidence>
<proteinExistence type="inferred from homology"/>
<dbReference type="PROSITE" id="PS00763">
    <property type="entry name" value="GLUTATHIONE_PEROXID_2"/>
    <property type="match status" value="1"/>
</dbReference>
<dbReference type="GO" id="GO:0000139">
    <property type="term" value="C:Golgi membrane"/>
    <property type="evidence" value="ECO:0007669"/>
    <property type="project" value="UniProtKB-SubCell"/>
</dbReference>
<gene>
    <name evidence="10" type="ORF">SASPL_127315</name>
</gene>
<reference evidence="10" key="1">
    <citation type="submission" date="2018-01" db="EMBL/GenBank/DDBJ databases">
        <authorList>
            <person name="Mao J.F."/>
        </authorList>
    </citation>
    <scope>NUCLEOTIDE SEQUENCE</scope>
    <source>
        <strain evidence="10">Huo1</strain>
        <tissue evidence="10">Leaf</tissue>
    </source>
</reference>
<dbReference type="Pfam" id="PF00255">
    <property type="entry name" value="GSHPx"/>
    <property type="match status" value="1"/>
</dbReference>
<name>A0A8X8XBV3_SALSN</name>
<evidence type="ECO:0000313" key="11">
    <source>
        <dbReference type="Proteomes" id="UP000298416"/>
    </source>
</evidence>
<dbReference type="InterPro" id="IPR036249">
    <property type="entry name" value="Thioredoxin-like_sf"/>
</dbReference>
<keyword evidence="8" id="KW-0333">Golgi apparatus</keyword>
<comment type="similarity">
    <text evidence="3">Belongs to the glycosyltransferase 47 family.</text>
</comment>
<dbReference type="Pfam" id="PF03016">
    <property type="entry name" value="Exostosin_GT47"/>
    <property type="match status" value="1"/>
</dbReference>
<dbReference type="InterPro" id="IPR029760">
    <property type="entry name" value="GPX_CS"/>
</dbReference>
<dbReference type="AlphaFoldDB" id="A0A8X8XBV3"/>
<dbReference type="GO" id="GO:0006979">
    <property type="term" value="P:response to oxidative stress"/>
    <property type="evidence" value="ECO:0007669"/>
    <property type="project" value="InterPro"/>
</dbReference>
<evidence type="ECO:0000256" key="3">
    <source>
        <dbReference type="ARBA" id="ARBA00010271"/>
    </source>
</evidence>
<keyword evidence="5" id="KW-0808">Transferase</keyword>
<comment type="subcellular location">
    <subcellularLocation>
        <location evidence="1">Golgi apparatus membrane</location>
        <topology evidence="1">Single-pass type II membrane protein</topology>
    </subcellularLocation>
</comment>
<dbReference type="EMBL" id="PNBA02000010">
    <property type="protein sequence ID" value="KAG6409278.1"/>
    <property type="molecule type" value="Genomic_DNA"/>
</dbReference>
<dbReference type="Gene3D" id="3.40.30.10">
    <property type="entry name" value="Glutaredoxin"/>
    <property type="match status" value="2"/>
</dbReference>
<keyword evidence="11" id="KW-1185">Reference proteome</keyword>
<organism evidence="10">
    <name type="scientific">Salvia splendens</name>
    <name type="common">Scarlet sage</name>
    <dbReference type="NCBI Taxonomy" id="180675"/>
    <lineage>
        <taxon>Eukaryota</taxon>
        <taxon>Viridiplantae</taxon>
        <taxon>Streptophyta</taxon>
        <taxon>Embryophyta</taxon>
        <taxon>Tracheophyta</taxon>
        <taxon>Spermatophyta</taxon>
        <taxon>Magnoliopsida</taxon>
        <taxon>eudicotyledons</taxon>
        <taxon>Gunneridae</taxon>
        <taxon>Pentapetalae</taxon>
        <taxon>asterids</taxon>
        <taxon>lamiids</taxon>
        <taxon>Lamiales</taxon>
        <taxon>Lamiaceae</taxon>
        <taxon>Nepetoideae</taxon>
        <taxon>Mentheae</taxon>
        <taxon>Salviinae</taxon>
        <taxon>Salvia</taxon>
        <taxon>Salvia subgen. Calosphace</taxon>
        <taxon>core Calosphace</taxon>
    </lineage>
</organism>